<organism evidence="1 2">
    <name type="scientific">Pistacia atlantica</name>
    <dbReference type="NCBI Taxonomy" id="434234"/>
    <lineage>
        <taxon>Eukaryota</taxon>
        <taxon>Viridiplantae</taxon>
        <taxon>Streptophyta</taxon>
        <taxon>Embryophyta</taxon>
        <taxon>Tracheophyta</taxon>
        <taxon>Spermatophyta</taxon>
        <taxon>Magnoliopsida</taxon>
        <taxon>eudicotyledons</taxon>
        <taxon>Gunneridae</taxon>
        <taxon>Pentapetalae</taxon>
        <taxon>rosids</taxon>
        <taxon>malvids</taxon>
        <taxon>Sapindales</taxon>
        <taxon>Anacardiaceae</taxon>
        <taxon>Pistacia</taxon>
    </lineage>
</organism>
<keyword evidence="2" id="KW-1185">Reference proteome</keyword>
<reference evidence="2" key="1">
    <citation type="journal article" date="2023" name="G3 (Bethesda)">
        <title>Genome assembly and association tests identify interacting loci associated with vigor, precocity, and sex in interspecific pistachio rootstocks.</title>
        <authorList>
            <person name="Palmer W."/>
            <person name="Jacygrad E."/>
            <person name="Sagayaradj S."/>
            <person name="Cavanaugh K."/>
            <person name="Han R."/>
            <person name="Bertier L."/>
            <person name="Beede B."/>
            <person name="Kafkas S."/>
            <person name="Golino D."/>
            <person name="Preece J."/>
            <person name="Michelmore R."/>
        </authorList>
    </citation>
    <scope>NUCLEOTIDE SEQUENCE [LARGE SCALE GENOMIC DNA]</scope>
</reference>
<protein>
    <submittedName>
        <fullName evidence="1">Uncharacterized protein</fullName>
    </submittedName>
</protein>
<dbReference type="EMBL" id="CM047910">
    <property type="protein sequence ID" value="KAJ0074980.1"/>
    <property type="molecule type" value="Genomic_DNA"/>
</dbReference>
<name>A0ACC0ZS69_9ROSI</name>
<accession>A0ACC0ZS69</accession>
<proteinExistence type="predicted"/>
<evidence type="ECO:0000313" key="1">
    <source>
        <dbReference type="EMBL" id="KAJ0074980.1"/>
    </source>
</evidence>
<sequence length="315" mass="35933">MGSETLPKLPVIDLSSRENLRPGTETWESTRKQVCHALEEYGCFVIESSQVSLDLHSEIYSSVLDLFDLPLEIKQQKPAHQRDHPLGRSSLFSPKHERIDTENLSTLEGAQSFTKLMWPSGNDRFCESAHEMAKIMMNLDQTIVRMVFQNYGVEKYFDYYVGSMNYVIGCSKYKESETNESYLGLLAHTDKSFSTTLHQNGVNGLEIQTKDGQWILYDPPSHSSFIYLSSDAFKAWSNGRVRSCCHRVIVNGNKTRMSLVSTTFHKGPALSVPDELVDEEHPLRYKPFNHLEYRKVHIELGLKKIGYSIEAHCGV</sequence>
<evidence type="ECO:0000313" key="2">
    <source>
        <dbReference type="Proteomes" id="UP001164250"/>
    </source>
</evidence>
<gene>
    <name evidence="1" type="ORF">Patl1_34351</name>
</gene>
<dbReference type="Proteomes" id="UP001164250">
    <property type="component" value="Chromosome 15"/>
</dbReference>
<comment type="caution">
    <text evidence="1">The sequence shown here is derived from an EMBL/GenBank/DDBJ whole genome shotgun (WGS) entry which is preliminary data.</text>
</comment>